<dbReference type="Pfam" id="PF21317">
    <property type="entry name" value="BetaGal_ABD_1"/>
    <property type="match status" value="1"/>
</dbReference>
<evidence type="ECO:0000256" key="1">
    <source>
        <dbReference type="ARBA" id="ARBA00009809"/>
    </source>
</evidence>
<dbReference type="Pfam" id="PF01301">
    <property type="entry name" value="Glyco_hydro_35"/>
    <property type="match status" value="1"/>
</dbReference>
<dbReference type="SUPFAM" id="SSF51445">
    <property type="entry name" value="(Trans)glycosidases"/>
    <property type="match status" value="1"/>
</dbReference>
<dbReference type="Gene3D" id="3.20.20.80">
    <property type="entry name" value="Glycosidases"/>
    <property type="match status" value="1"/>
</dbReference>
<dbReference type="AlphaFoldDB" id="A0A016VRV2"/>
<protein>
    <submittedName>
        <fullName evidence="12">Uncharacterized protein</fullName>
    </submittedName>
</protein>
<evidence type="ECO:0000256" key="5">
    <source>
        <dbReference type="ARBA" id="ARBA00023295"/>
    </source>
</evidence>
<dbReference type="EMBL" id="JARK01001341">
    <property type="protein sequence ID" value="EYC29782.1"/>
    <property type="molecule type" value="Genomic_DNA"/>
</dbReference>
<feature type="domain" description="Beta-galactosidase galactose-binding" evidence="11">
    <location>
        <begin position="541"/>
        <end position="599"/>
    </location>
</feature>
<dbReference type="InterPro" id="IPR048913">
    <property type="entry name" value="BetaGal_gal-bd"/>
</dbReference>
<feature type="domain" description="Beta-galactosidase 1-like first all-beta" evidence="10">
    <location>
        <begin position="410"/>
        <end position="520"/>
    </location>
</feature>
<comment type="similarity">
    <text evidence="1 7">Belongs to the glycosyl hydrolase 35 family.</text>
</comment>
<comment type="caution">
    <text evidence="12">The sequence shown here is derived from an EMBL/GenBank/DDBJ whole genome shotgun (WGS) entry which is preliminary data.</text>
</comment>
<name>A0A016VRV2_9BILA</name>
<dbReference type="OrthoDB" id="1657402at2759"/>
<feature type="signal peptide" evidence="8">
    <location>
        <begin position="1"/>
        <end position="25"/>
    </location>
</feature>
<dbReference type="PIRSF" id="PIRSF006336">
    <property type="entry name" value="B-gal"/>
    <property type="match status" value="1"/>
</dbReference>
<evidence type="ECO:0000313" key="13">
    <source>
        <dbReference type="Proteomes" id="UP000024635"/>
    </source>
</evidence>
<keyword evidence="2 8" id="KW-0732">Signal</keyword>
<keyword evidence="5" id="KW-0326">Glycosidase</keyword>
<evidence type="ECO:0000256" key="3">
    <source>
        <dbReference type="ARBA" id="ARBA00022801"/>
    </source>
</evidence>
<dbReference type="PRINTS" id="PR00742">
    <property type="entry name" value="GLHYDRLASE35"/>
</dbReference>
<keyword evidence="4" id="KW-0325">Glycoprotein</keyword>
<evidence type="ECO:0000259" key="9">
    <source>
        <dbReference type="Pfam" id="PF01301"/>
    </source>
</evidence>
<evidence type="ECO:0000256" key="2">
    <source>
        <dbReference type="ARBA" id="ARBA00022729"/>
    </source>
</evidence>
<dbReference type="Pfam" id="PF21467">
    <property type="entry name" value="BetaGal_gal-bd"/>
    <property type="match status" value="1"/>
</dbReference>
<feature type="active site" description="Nucleophile" evidence="6">
    <location>
        <position position="276"/>
    </location>
</feature>
<reference evidence="13" key="1">
    <citation type="journal article" date="2015" name="Nat. Genet.">
        <title>The genome and transcriptome of the zoonotic hookworm Ancylostoma ceylanicum identify infection-specific gene families.</title>
        <authorList>
            <person name="Schwarz E.M."/>
            <person name="Hu Y."/>
            <person name="Antoshechkin I."/>
            <person name="Miller M.M."/>
            <person name="Sternberg P.W."/>
            <person name="Aroian R.V."/>
        </authorList>
    </citation>
    <scope>NUCLEOTIDE SEQUENCE</scope>
    <source>
        <strain evidence="13">HY135</strain>
    </source>
</reference>
<organism evidence="12 13">
    <name type="scientific">Ancylostoma ceylanicum</name>
    <dbReference type="NCBI Taxonomy" id="53326"/>
    <lineage>
        <taxon>Eukaryota</taxon>
        <taxon>Metazoa</taxon>
        <taxon>Ecdysozoa</taxon>
        <taxon>Nematoda</taxon>
        <taxon>Chromadorea</taxon>
        <taxon>Rhabditida</taxon>
        <taxon>Rhabditina</taxon>
        <taxon>Rhabditomorpha</taxon>
        <taxon>Strongyloidea</taxon>
        <taxon>Ancylostomatidae</taxon>
        <taxon>Ancylostomatinae</taxon>
        <taxon>Ancylostoma</taxon>
    </lineage>
</organism>
<gene>
    <name evidence="12" type="primary">Acey_s0005.g2262</name>
    <name evidence="12" type="ORF">Y032_0005g2262</name>
</gene>
<evidence type="ECO:0000256" key="4">
    <source>
        <dbReference type="ARBA" id="ARBA00023180"/>
    </source>
</evidence>
<dbReference type="InterPro" id="IPR031330">
    <property type="entry name" value="Gly_Hdrlase_35_cat"/>
</dbReference>
<feature type="domain" description="Glycoside hydrolase 35 catalytic" evidence="9">
    <location>
        <begin position="44"/>
        <end position="364"/>
    </location>
</feature>
<dbReference type="GO" id="GO:0005975">
    <property type="term" value="P:carbohydrate metabolic process"/>
    <property type="evidence" value="ECO:0007669"/>
    <property type="project" value="InterPro"/>
</dbReference>
<dbReference type="FunFam" id="3.20.20.80:FF:000017">
    <property type="entry name" value="Beta-galactosidase"/>
    <property type="match status" value="1"/>
</dbReference>
<accession>A0A016VRV2</accession>
<feature type="chain" id="PRO_5001490436" evidence="8">
    <location>
        <begin position="26"/>
        <end position="648"/>
    </location>
</feature>
<dbReference type="SUPFAM" id="SSF49785">
    <property type="entry name" value="Galactose-binding domain-like"/>
    <property type="match status" value="1"/>
</dbReference>
<evidence type="ECO:0000256" key="7">
    <source>
        <dbReference type="RuleBase" id="RU003679"/>
    </source>
</evidence>
<feature type="active site" description="Proton donor" evidence="6">
    <location>
        <position position="192"/>
    </location>
</feature>
<sequence>MRLPLNLLILFSSFILHALPSYAWSKDENSGNAPSFVVDYPNDQFLLDGQPFRYISGSIHYFRIHPSQWKDRLQRVRALGFNAIQYYIPWNFHEVYEGEYDFSGMRNFTEFSRIAYDLGMYTLIRVGPYICAEWENGGLPWWLLKKNISKMRTSEQGFKEEVSKWFSVLLPIVKPMLRQNNGPVLMVQVENEYGSYEACDRGYTAWLRDLFKSHLGDETVLYTTDGGSSSFLKCGAVPDTLTTVDFGPTAEKNINSSFAAQKKYLPNGHGPLVNSEFYPGWLVLWGQKSASLPSPDEVVNSAKYMYNLGANINFYMIHGGTNFGFWNGAETNAPCITSYDYFAPISEAGDVTPKYLGIRSWIKSIPDWKTQPLDVPKNNPKMAFGNVKMVPVDDLTRPPNRRNCISSPSPMSFEQINQPFGFVLYTRKMDICGKTLEVKQLKDFGYIYMNKKHLGTFMHSYNGKSKRSVDLEDCNPGDVLTIFVENQGRQTYETINDYKGILSDVELDKNVLHGWTQCKLDIIHDYADTSSSNAQGKGKYGVYHGTFKVDVPTDTFLNTTGWGKGVAVVNGNNLGRYWATEGPQLTLYVPAAFLQPGENSLLILELEGTNNCAENTCSLSLVEQPVYVWSSKKTKADFWRGPRRQQHN</sequence>
<dbReference type="InterPro" id="IPR017853">
    <property type="entry name" value="GH"/>
</dbReference>
<evidence type="ECO:0000313" key="12">
    <source>
        <dbReference type="EMBL" id="EYC29782.1"/>
    </source>
</evidence>
<proteinExistence type="inferred from homology"/>
<keyword evidence="3" id="KW-0378">Hydrolase</keyword>
<dbReference type="InterPro" id="IPR001944">
    <property type="entry name" value="Glycoside_Hdrlase_35"/>
</dbReference>
<evidence type="ECO:0000259" key="11">
    <source>
        <dbReference type="Pfam" id="PF21467"/>
    </source>
</evidence>
<dbReference type="Proteomes" id="UP000024635">
    <property type="component" value="Unassembled WGS sequence"/>
</dbReference>
<evidence type="ECO:0000259" key="10">
    <source>
        <dbReference type="Pfam" id="PF21317"/>
    </source>
</evidence>
<keyword evidence="13" id="KW-1185">Reference proteome</keyword>
<dbReference type="STRING" id="53326.A0A016VRV2"/>
<dbReference type="InterPro" id="IPR008979">
    <property type="entry name" value="Galactose-bd-like_sf"/>
</dbReference>
<evidence type="ECO:0000256" key="6">
    <source>
        <dbReference type="PIRSR" id="PIRSR006336-1"/>
    </source>
</evidence>
<dbReference type="PANTHER" id="PTHR23421">
    <property type="entry name" value="BETA-GALACTOSIDASE RELATED"/>
    <property type="match status" value="1"/>
</dbReference>
<evidence type="ECO:0000256" key="8">
    <source>
        <dbReference type="SAM" id="SignalP"/>
    </source>
</evidence>
<dbReference type="InterPro" id="IPR048912">
    <property type="entry name" value="BetaGal1-like_ABD1"/>
</dbReference>
<dbReference type="InterPro" id="IPR026283">
    <property type="entry name" value="B-gal_1-like"/>
</dbReference>
<dbReference type="GO" id="GO:0004565">
    <property type="term" value="F:beta-galactosidase activity"/>
    <property type="evidence" value="ECO:0007669"/>
    <property type="project" value="InterPro"/>
</dbReference>
<dbReference type="Gene3D" id="2.60.120.260">
    <property type="entry name" value="Galactose-binding domain-like"/>
    <property type="match status" value="2"/>
</dbReference>